<dbReference type="InterPro" id="IPR002347">
    <property type="entry name" value="SDR_fam"/>
</dbReference>
<dbReference type="NCBIfam" id="NF001183">
    <property type="entry name" value="PRK00155.1-3"/>
    <property type="match status" value="1"/>
</dbReference>
<dbReference type="InterPro" id="IPR034683">
    <property type="entry name" value="IspD/TarI"/>
</dbReference>
<dbReference type="HAMAP" id="MF_00108">
    <property type="entry name" value="IspD"/>
    <property type="match status" value="1"/>
</dbReference>
<comment type="similarity">
    <text evidence="3">Belongs to the IspD/TarI cytidylyltransferase family. IspD subfamily.</text>
</comment>
<dbReference type="PROSITE" id="PS00061">
    <property type="entry name" value="ADH_SHORT"/>
    <property type="match status" value="1"/>
</dbReference>
<dbReference type="InterPro" id="IPR036291">
    <property type="entry name" value="NAD(P)-bd_dom_sf"/>
</dbReference>
<dbReference type="AlphaFoldDB" id="A0A2N3I8P2"/>
<comment type="similarity">
    <text evidence="4">Belongs to the short-chain dehydrogenases/reductases (SDR) family.</text>
</comment>
<evidence type="ECO:0000256" key="3">
    <source>
        <dbReference type="HAMAP-Rule" id="MF_00108"/>
    </source>
</evidence>
<dbReference type="EC" id="2.7.7.60" evidence="3"/>
<comment type="caution">
    <text evidence="5">The sequence shown here is derived from an EMBL/GenBank/DDBJ whole genome shotgun (WGS) entry which is preliminary data.</text>
</comment>
<dbReference type="GO" id="GO:0050518">
    <property type="term" value="F:2-C-methyl-D-erythritol 4-phosphate cytidylyltransferase activity"/>
    <property type="evidence" value="ECO:0007669"/>
    <property type="project" value="UniProtKB-UniRule"/>
</dbReference>
<dbReference type="Pfam" id="PF00106">
    <property type="entry name" value="adh_short"/>
    <property type="match status" value="1"/>
</dbReference>
<dbReference type="InterPro" id="IPR001228">
    <property type="entry name" value="IspD"/>
</dbReference>
<evidence type="ECO:0000313" key="5">
    <source>
        <dbReference type="EMBL" id="PKQ66648.1"/>
    </source>
</evidence>
<sequence>MKNIGVILAGGNGSRFGGELPKQFIKVAGKTIIEHTLDVFQKCESIDEIAIVVNSNFLNEIETIVNNNQYNKVKKILLGGKERSDSSLAAIKAYQDEENADEIKLIFHDAVRPFINRAIINEVIHSLQKYNAIDVAIKATDTIIEVCDEDQIVNVPNRDQLRQGQTPQAFRLKTIKRAYEKALLDPLFKTTDDCGVVLKYLPKEPIYVVEGSAENIKVTYELDMFIADKLFQLKNQEFKISEFDIENISKIKNKCIVIFGGSYGIGKDIYNICIKAGAKAFSFSRSENNVNVKNSIDIRKSLEEVHHKTGRIDYIINTAAILNKEALINVDQETIEEIIAVNYLGMVNVAKEGFKYLRETNGHLLLFTSSSYTRGRASYSLYSSTKAAAVNFTQAIAEEWKNFDIRVNCINPERTKTPMRIKNFGNEPLGSLLESEDVAKISIQTLLSDLTGQVVYIKK</sequence>
<evidence type="ECO:0000256" key="1">
    <source>
        <dbReference type="ARBA" id="ARBA00022679"/>
    </source>
</evidence>
<dbReference type="Gene3D" id="3.40.50.720">
    <property type="entry name" value="NAD(P)-binding Rossmann-like Domain"/>
    <property type="match status" value="1"/>
</dbReference>
<dbReference type="InterPro" id="IPR050088">
    <property type="entry name" value="IspD/TarI_cytidylyltransf_bact"/>
</dbReference>
<keyword evidence="2 3" id="KW-0548">Nucleotidyltransferase</keyword>
<dbReference type="Proteomes" id="UP000233618">
    <property type="component" value="Unassembled WGS sequence"/>
</dbReference>
<keyword evidence="3" id="KW-0414">Isoprene biosynthesis</keyword>
<dbReference type="RefSeq" id="WP_101309743.1">
    <property type="nucleotide sequence ID" value="NZ_MVDE01000013.1"/>
</dbReference>
<feature type="site" description="Positions MEP for the nucleophilic attack" evidence="3">
    <location>
        <position position="217"/>
    </location>
</feature>
<name>A0A2N3I8P2_9BACT</name>
<dbReference type="InterPro" id="IPR012115">
    <property type="entry name" value="CDP-ribitol_syn"/>
</dbReference>
<evidence type="ECO:0000313" key="6">
    <source>
        <dbReference type="Proteomes" id="UP000233618"/>
    </source>
</evidence>
<reference evidence="5 6" key="1">
    <citation type="journal article" date="2017" name="Front. Microbiol.">
        <title>Labilibaculum manganireducens gen. nov., sp. nov. and Labilibaculum filiforme sp. nov., Novel Bacteroidetes Isolated from Subsurface Sediments of the Baltic Sea.</title>
        <authorList>
            <person name="Vandieken V."/>
            <person name="Marshall I.P."/>
            <person name="Niemann H."/>
            <person name="Engelen B."/>
            <person name="Cypionka H."/>
        </authorList>
    </citation>
    <scope>NUCLEOTIDE SEQUENCE [LARGE SCALE GENOMIC DNA]</scope>
    <source>
        <strain evidence="5 6">59.10-2M</strain>
    </source>
</reference>
<dbReference type="PANTHER" id="PTHR32125">
    <property type="entry name" value="2-C-METHYL-D-ERYTHRITOL 4-PHOSPHATE CYTIDYLYLTRANSFERASE, CHLOROPLASTIC"/>
    <property type="match status" value="1"/>
</dbReference>
<dbReference type="EMBL" id="MVDE01000013">
    <property type="protein sequence ID" value="PKQ66648.1"/>
    <property type="molecule type" value="Genomic_DNA"/>
</dbReference>
<dbReference type="PIRSF" id="PIRSF036586">
    <property type="entry name" value="CDP-ribitol_syn"/>
    <property type="match status" value="1"/>
</dbReference>
<dbReference type="PRINTS" id="PR00080">
    <property type="entry name" value="SDRFAMILY"/>
</dbReference>
<keyword evidence="6" id="KW-1185">Reference proteome</keyword>
<accession>A0A2N3I8P2</accession>
<comment type="pathway">
    <text evidence="3">Isoprenoid biosynthesis; isopentenyl diphosphate biosynthesis via DXP pathway; isopentenyl diphosphate from 1-deoxy-D-xylulose 5-phosphate: step 2/6.</text>
</comment>
<dbReference type="InterPro" id="IPR029044">
    <property type="entry name" value="Nucleotide-diphossugar_trans"/>
</dbReference>
<dbReference type="CDD" id="cd05233">
    <property type="entry name" value="SDR_c"/>
    <property type="match status" value="1"/>
</dbReference>
<dbReference type="SUPFAM" id="SSF53448">
    <property type="entry name" value="Nucleotide-diphospho-sugar transferases"/>
    <property type="match status" value="1"/>
</dbReference>
<gene>
    <name evidence="3" type="primary">ispD</name>
    <name evidence="5" type="ORF">BZG01_10235</name>
</gene>
<evidence type="ECO:0000256" key="4">
    <source>
        <dbReference type="RuleBase" id="RU000363"/>
    </source>
</evidence>
<keyword evidence="1 3" id="KW-0808">Transferase</keyword>
<dbReference type="Pfam" id="PF01128">
    <property type="entry name" value="IspD"/>
    <property type="match status" value="1"/>
</dbReference>
<dbReference type="Gene3D" id="3.90.550.10">
    <property type="entry name" value="Spore Coat Polysaccharide Biosynthesis Protein SpsA, Chain A"/>
    <property type="match status" value="1"/>
</dbReference>
<comment type="catalytic activity">
    <reaction evidence="3">
        <text>2-C-methyl-D-erythritol 4-phosphate + CTP + H(+) = 4-CDP-2-C-methyl-D-erythritol + diphosphate</text>
        <dbReference type="Rhea" id="RHEA:13429"/>
        <dbReference type="ChEBI" id="CHEBI:15378"/>
        <dbReference type="ChEBI" id="CHEBI:33019"/>
        <dbReference type="ChEBI" id="CHEBI:37563"/>
        <dbReference type="ChEBI" id="CHEBI:57823"/>
        <dbReference type="ChEBI" id="CHEBI:58262"/>
        <dbReference type="EC" id="2.7.7.60"/>
    </reaction>
</comment>
<organism evidence="5 6">
    <name type="scientific">Labilibaculum manganireducens</name>
    <dbReference type="NCBI Taxonomy" id="1940525"/>
    <lineage>
        <taxon>Bacteria</taxon>
        <taxon>Pseudomonadati</taxon>
        <taxon>Bacteroidota</taxon>
        <taxon>Bacteroidia</taxon>
        <taxon>Marinilabiliales</taxon>
        <taxon>Marinifilaceae</taxon>
        <taxon>Labilibaculum</taxon>
    </lineage>
</organism>
<comment type="function">
    <text evidence="3">Catalyzes the formation of 4-diphosphocytidyl-2-C-methyl-D-erythritol from CTP and 2-C-methyl-D-erythritol 4-phosphate (MEP).</text>
</comment>
<feature type="site" description="Transition state stabilizer" evidence="3">
    <location>
        <position position="15"/>
    </location>
</feature>
<dbReference type="PANTHER" id="PTHR32125:SF4">
    <property type="entry name" value="2-C-METHYL-D-ERYTHRITOL 4-PHOSPHATE CYTIDYLYLTRANSFERASE, CHLOROPLASTIC"/>
    <property type="match status" value="1"/>
</dbReference>
<dbReference type="CDD" id="cd02516">
    <property type="entry name" value="CDP-ME_synthetase"/>
    <property type="match status" value="1"/>
</dbReference>
<feature type="site" description="Transition state stabilizer" evidence="3">
    <location>
        <position position="22"/>
    </location>
</feature>
<dbReference type="GO" id="GO:0019288">
    <property type="term" value="P:isopentenyl diphosphate biosynthetic process, methylerythritol 4-phosphate pathway"/>
    <property type="evidence" value="ECO:0007669"/>
    <property type="project" value="UniProtKB-UniRule"/>
</dbReference>
<proteinExistence type="inferred from homology"/>
<protein>
    <recommendedName>
        <fullName evidence="3">2-C-methyl-D-erythritol 4-phosphate cytidylyltransferase</fullName>
        <ecNumber evidence="3">2.7.7.60</ecNumber>
    </recommendedName>
    <alternativeName>
        <fullName evidence="3">4-diphosphocytidyl-2C-methyl-D-erythritol synthase</fullName>
    </alternativeName>
    <alternativeName>
        <fullName evidence="3">MEP cytidylyltransferase</fullName>
        <shortName evidence="3">MCT</shortName>
    </alternativeName>
</protein>
<dbReference type="PRINTS" id="PR00081">
    <property type="entry name" value="GDHRDH"/>
</dbReference>
<dbReference type="UniPathway" id="UPA00056">
    <property type="reaction ID" value="UER00093"/>
</dbReference>
<dbReference type="InterPro" id="IPR020904">
    <property type="entry name" value="Sc_DH/Rdtase_CS"/>
</dbReference>
<feature type="site" description="Positions MEP for the nucleophilic attack" evidence="3">
    <location>
        <position position="158"/>
    </location>
</feature>
<dbReference type="SUPFAM" id="SSF51735">
    <property type="entry name" value="NAD(P)-binding Rossmann-fold domains"/>
    <property type="match status" value="1"/>
</dbReference>
<dbReference type="FunFam" id="3.90.550.10:FF:000003">
    <property type="entry name" value="2-C-methyl-D-erythritol 4-phosphate cytidylyltransferase"/>
    <property type="match status" value="1"/>
</dbReference>
<evidence type="ECO:0000256" key="2">
    <source>
        <dbReference type="ARBA" id="ARBA00022695"/>
    </source>
</evidence>